<name>A0ACC2UM06_9FUNG</name>
<proteinExistence type="predicted"/>
<feature type="non-terminal residue" evidence="1">
    <location>
        <position position="1"/>
    </location>
</feature>
<accession>A0ACC2UM06</accession>
<evidence type="ECO:0000313" key="2">
    <source>
        <dbReference type="Proteomes" id="UP001165960"/>
    </source>
</evidence>
<sequence>VGKKIKEKSEAAALRAMLEYTVEVPKDWEDQWDNDRTAGLNNSRKPQPNKYAIKNKGVAEAGLGQREEFENLNVVNANSHALLILPLLGYFEDKFLAFAFAP</sequence>
<evidence type="ECO:0000313" key="1">
    <source>
        <dbReference type="EMBL" id="KAJ9087807.1"/>
    </source>
</evidence>
<comment type="caution">
    <text evidence="1">The sequence shown here is derived from an EMBL/GenBank/DDBJ whole genome shotgun (WGS) entry which is preliminary data.</text>
</comment>
<gene>
    <name evidence="1" type="ORF">DSO57_1029356</name>
</gene>
<organism evidence="1 2">
    <name type="scientific">Entomophthora muscae</name>
    <dbReference type="NCBI Taxonomy" id="34485"/>
    <lineage>
        <taxon>Eukaryota</taxon>
        <taxon>Fungi</taxon>
        <taxon>Fungi incertae sedis</taxon>
        <taxon>Zoopagomycota</taxon>
        <taxon>Entomophthoromycotina</taxon>
        <taxon>Entomophthoromycetes</taxon>
        <taxon>Entomophthorales</taxon>
        <taxon>Entomophthoraceae</taxon>
        <taxon>Entomophthora</taxon>
    </lineage>
</organism>
<reference evidence="1" key="1">
    <citation type="submission" date="2022-04" db="EMBL/GenBank/DDBJ databases">
        <title>Genome of the entomopathogenic fungus Entomophthora muscae.</title>
        <authorList>
            <person name="Elya C."/>
            <person name="Lovett B.R."/>
            <person name="Lee E."/>
            <person name="Macias A.M."/>
            <person name="Hajek A.E."/>
            <person name="De Bivort B.L."/>
            <person name="Kasson M.T."/>
            <person name="De Fine Licht H.H."/>
            <person name="Stajich J.E."/>
        </authorList>
    </citation>
    <scope>NUCLEOTIDE SEQUENCE</scope>
    <source>
        <strain evidence="1">Berkeley</strain>
    </source>
</reference>
<dbReference type="EMBL" id="QTSX02000193">
    <property type="protein sequence ID" value="KAJ9087807.1"/>
    <property type="molecule type" value="Genomic_DNA"/>
</dbReference>
<keyword evidence="2" id="KW-1185">Reference proteome</keyword>
<dbReference type="Proteomes" id="UP001165960">
    <property type="component" value="Unassembled WGS sequence"/>
</dbReference>
<protein>
    <submittedName>
        <fullName evidence="1">Uncharacterized protein</fullName>
    </submittedName>
</protein>